<keyword evidence="4 6" id="KW-1133">Transmembrane helix</keyword>
<reference evidence="7 8" key="1">
    <citation type="submission" date="2013-07" db="EMBL/GenBank/DDBJ databases">
        <authorList>
            <person name="Weinstock G."/>
            <person name="Sodergren E."/>
            <person name="Wylie T."/>
            <person name="Fulton L."/>
            <person name="Fulton R."/>
            <person name="Fronick C."/>
            <person name="O'Laughlin M."/>
            <person name="Godfrey J."/>
            <person name="Miner T."/>
            <person name="Herter B."/>
            <person name="Appelbaum E."/>
            <person name="Cordes M."/>
            <person name="Lek S."/>
            <person name="Wollam A."/>
            <person name="Pepin K.H."/>
            <person name="Palsikar V.B."/>
            <person name="Mitreva M."/>
            <person name="Wilson R.K."/>
        </authorList>
    </citation>
    <scope>NUCLEOTIDE SEQUENCE [LARGE SCALE GENOMIC DNA]</scope>
    <source>
        <strain evidence="7 8">ATCC 14940</strain>
    </source>
</reference>
<gene>
    <name evidence="7" type="ORF">CLOSYM_04591</name>
</gene>
<keyword evidence="5 6" id="KW-0472">Membrane</keyword>
<dbReference type="GO" id="GO:0005886">
    <property type="term" value="C:plasma membrane"/>
    <property type="evidence" value="ECO:0007669"/>
    <property type="project" value="UniProtKB-SubCell"/>
</dbReference>
<evidence type="ECO:0000256" key="4">
    <source>
        <dbReference type="ARBA" id="ARBA00022989"/>
    </source>
</evidence>
<feature type="transmembrane region" description="Helical" evidence="6">
    <location>
        <begin position="55"/>
        <end position="75"/>
    </location>
</feature>
<proteinExistence type="predicted"/>
<feature type="transmembrane region" description="Helical" evidence="6">
    <location>
        <begin position="480"/>
        <end position="503"/>
    </location>
</feature>
<evidence type="ECO:0000256" key="3">
    <source>
        <dbReference type="ARBA" id="ARBA00022692"/>
    </source>
</evidence>
<feature type="transmembrane region" description="Helical" evidence="6">
    <location>
        <begin position="161"/>
        <end position="181"/>
    </location>
</feature>
<feature type="transmembrane region" description="Helical" evidence="6">
    <location>
        <begin position="300"/>
        <end position="320"/>
    </location>
</feature>
<dbReference type="AlphaFoldDB" id="A0ABC9TR63"/>
<feature type="transmembrane region" description="Helical" evidence="6">
    <location>
        <begin position="242"/>
        <end position="264"/>
    </location>
</feature>
<evidence type="ECO:0000256" key="5">
    <source>
        <dbReference type="ARBA" id="ARBA00023136"/>
    </source>
</evidence>
<organism evidence="7 8">
    <name type="scientific">[Clostridium] symbiosum ATCC 14940</name>
    <dbReference type="NCBI Taxonomy" id="411472"/>
    <lineage>
        <taxon>Bacteria</taxon>
        <taxon>Bacillati</taxon>
        <taxon>Bacillota</taxon>
        <taxon>Clostridia</taxon>
        <taxon>Lachnospirales</taxon>
        <taxon>Lachnospiraceae</taxon>
        <taxon>Otoolea</taxon>
    </lineage>
</organism>
<evidence type="ECO:0000313" key="8">
    <source>
        <dbReference type="Proteomes" id="UP000016491"/>
    </source>
</evidence>
<dbReference type="InterPro" id="IPR018385">
    <property type="entry name" value="C4_dicarb_anaerob_car-like"/>
</dbReference>
<comment type="caution">
    <text evidence="7">The sequence shown here is derived from an EMBL/GenBank/DDBJ whole genome shotgun (WGS) entry which is preliminary data.</text>
</comment>
<dbReference type="InterPro" id="IPR051679">
    <property type="entry name" value="DASS-Related_Transporters"/>
</dbReference>
<feature type="transmembrane region" description="Helical" evidence="6">
    <location>
        <begin position="396"/>
        <end position="416"/>
    </location>
</feature>
<evidence type="ECO:0000256" key="1">
    <source>
        <dbReference type="ARBA" id="ARBA00004651"/>
    </source>
</evidence>
<feature type="transmembrane region" description="Helical" evidence="6">
    <location>
        <begin position="217"/>
        <end position="236"/>
    </location>
</feature>
<protein>
    <submittedName>
        <fullName evidence="7">C4-dicarboxylate anaerobic carrier</fullName>
    </submittedName>
</protein>
<feature type="transmembrane region" description="Helical" evidence="6">
    <location>
        <begin position="326"/>
        <end position="346"/>
    </location>
</feature>
<comment type="subcellular location">
    <subcellularLocation>
        <location evidence="1">Cell membrane</location>
        <topology evidence="1">Multi-pass membrane protein</topology>
    </subcellularLocation>
</comment>
<sequence>MTGTRGIFPGDFWRIWGSYCFQLLSCEVFSYAAARKQGGGKMGKLKDKIQNIKMPHTYVILTMILLTVVALTYIIPAGEYDRILDPVSNKMIVIPESFHFTQGVRPGFFDIFLALQRGYVSAANILFLIIFAYGYVYVLIDNGTLSSLINCLIKAMGSRTYLIIPVSMLAFGILGSTMGIYEEVYGMVPVFVGIAAALGYDVVVGGAIVFVGIATGFAAATTNPFSIGIAQSIAGVPMFSGIGYRVVIFAVFQTVSILYVMWYARRVKAHPEKSVLFGEKLDTLPVHEAEEGAMTVRQKICLSLFVFTIGFLLYGTMKLGWYIDEIAAMFLMMMIITGVVGGYGATKICKTFIKSTQSMVSSMLVVGFTRGILLTMQDAMISDTIVYYLSQLLNGHSQYFSAAGMLAIQNVINFFITGSSSQATITMPIMTPVADIVGVSRQTAVLAYHFGDGFSNMFWPTACALECGLMGVPINKWYKFMTPLFCIMMVLQVVFILISVVVYV</sequence>
<dbReference type="Proteomes" id="UP000016491">
    <property type="component" value="Unassembled WGS sequence"/>
</dbReference>
<evidence type="ECO:0000256" key="2">
    <source>
        <dbReference type="ARBA" id="ARBA00022475"/>
    </source>
</evidence>
<feature type="transmembrane region" description="Helical" evidence="6">
    <location>
        <begin position="119"/>
        <end position="140"/>
    </location>
</feature>
<feature type="transmembrane region" description="Helical" evidence="6">
    <location>
        <begin position="12"/>
        <end position="34"/>
    </location>
</feature>
<dbReference type="EMBL" id="AWSU01000366">
    <property type="protein sequence ID" value="ERI73820.1"/>
    <property type="molecule type" value="Genomic_DNA"/>
</dbReference>
<evidence type="ECO:0000313" key="7">
    <source>
        <dbReference type="EMBL" id="ERI73820.1"/>
    </source>
</evidence>
<evidence type="ECO:0000256" key="6">
    <source>
        <dbReference type="SAM" id="Phobius"/>
    </source>
</evidence>
<dbReference type="Pfam" id="PF03606">
    <property type="entry name" value="DcuC"/>
    <property type="match status" value="1"/>
</dbReference>
<keyword evidence="3 6" id="KW-0812">Transmembrane</keyword>
<dbReference type="PANTHER" id="PTHR43652:SF6">
    <property type="entry name" value="ARGININE REPRESSOR"/>
    <property type="match status" value="1"/>
</dbReference>
<dbReference type="PANTHER" id="PTHR43652">
    <property type="entry name" value="BASIC AMINO ACID ANTIPORTER YFCC-RELATED"/>
    <property type="match status" value="1"/>
</dbReference>
<name>A0ABC9TR63_CLOSY</name>
<keyword evidence="2" id="KW-1003">Cell membrane</keyword>
<feature type="transmembrane region" description="Helical" evidence="6">
    <location>
        <begin position="358"/>
        <end position="376"/>
    </location>
</feature>
<accession>A0ABC9TR63</accession>
<feature type="transmembrane region" description="Helical" evidence="6">
    <location>
        <begin position="187"/>
        <end position="210"/>
    </location>
</feature>